<dbReference type="InterPro" id="IPR015424">
    <property type="entry name" value="PyrdxlP-dep_Trfase"/>
</dbReference>
<protein>
    <submittedName>
        <fullName evidence="8">PLP-dependent transferase</fullName>
    </submittedName>
</protein>
<name>A0A6G1JXL0_9PLEO</name>
<keyword evidence="4 8" id="KW-0808">Transferase</keyword>
<organism evidence="8 9">
    <name type="scientific">Pleomassaria siparia CBS 279.74</name>
    <dbReference type="NCBI Taxonomy" id="1314801"/>
    <lineage>
        <taxon>Eukaryota</taxon>
        <taxon>Fungi</taxon>
        <taxon>Dikarya</taxon>
        <taxon>Ascomycota</taxon>
        <taxon>Pezizomycotina</taxon>
        <taxon>Dothideomycetes</taxon>
        <taxon>Pleosporomycetidae</taxon>
        <taxon>Pleosporales</taxon>
        <taxon>Pleomassariaceae</taxon>
        <taxon>Pleomassaria</taxon>
    </lineage>
</organism>
<dbReference type="GO" id="GO:0047536">
    <property type="term" value="F:2-aminoadipate transaminase activity"/>
    <property type="evidence" value="ECO:0007669"/>
    <property type="project" value="TreeGrafter"/>
</dbReference>
<keyword evidence="3" id="KW-0032">Aminotransferase</keyword>
<dbReference type="Proteomes" id="UP000799428">
    <property type="component" value="Unassembled WGS sequence"/>
</dbReference>
<dbReference type="InterPro" id="IPR004839">
    <property type="entry name" value="Aminotransferase_I/II_large"/>
</dbReference>
<dbReference type="SUPFAM" id="SSF53383">
    <property type="entry name" value="PLP-dependent transferases"/>
    <property type="match status" value="1"/>
</dbReference>
<reference evidence="8" key="1">
    <citation type="journal article" date="2020" name="Stud. Mycol.">
        <title>101 Dothideomycetes genomes: a test case for predicting lifestyles and emergence of pathogens.</title>
        <authorList>
            <person name="Haridas S."/>
            <person name="Albert R."/>
            <person name="Binder M."/>
            <person name="Bloem J."/>
            <person name="Labutti K."/>
            <person name="Salamov A."/>
            <person name="Andreopoulos B."/>
            <person name="Baker S."/>
            <person name="Barry K."/>
            <person name="Bills G."/>
            <person name="Bluhm B."/>
            <person name="Cannon C."/>
            <person name="Castanera R."/>
            <person name="Culley D."/>
            <person name="Daum C."/>
            <person name="Ezra D."/>
            <person name="Gonzalez J."/>
            <person name="Henrissat B."/>
            <person name="Kuo A."/>
            <person name="Liang C."/>
            <person name="Lipzen A."/>
            <person name="Lutzoni F."/>
            <person name="Magnuson J."/>
            <person name="Mondo S."/>
            <person name="Nolan M."/>
            <person name="Ohm R."/>
            <person name="Pangilinan J."/>
            <person name="Park H.-J."/>
            <person name="Ramirez L."/>
            <person name="Alfaro M."/>
            <person name="Sun H."/>
            <person name="Tritt A."/>
            <person name="Yoshinaga Y."/>
            <person name="Zwiers L.-H."/>
            <person name="Turgeon B."/>
            <person name="Goodwin S."/>
            <person name="Spatafora J."/>
            <person name="Crous P."/>
            <person name="Grigoriev I."/>
        </authorList>
    </citation>
    <scope>NUCLEOTIDE SEQUENCE</scope>
    <source>
        <strain evidence="8">CBS 279.74</strain>
    </source>
</reference>
<dbReference type="OrthoDB" id="691673at2759"/>
<evidence type="ECO:0000256" key="1">
    <source>
        <dbReference type="ARBA" id="ARBA00001933"/>
    </source>
</evidence>
<dbReference type="GO" id="GO:0030170">
    <property type="term" value="F:pyridoxal phosphate binding"/>
    <property type="evidence" value="ECO:0007669"/>
    <property type="project" value="InterPro"/>
</dbReference>
<evidence type="ECO:0000256" key="3">
    <source>
        <dbReference type="ARBA" id="ARBA00022576"/>
    </source>
</evidence>
<evidence type="ECO:0000256" key="4">
    <source>
        <dbReference type="ARBA" id="ARBA00022679"/>
    </source>
</evidence>
<dbReference type="PANTHER" id="PTHR42790">
    <property type="entry name" value="AMINOTRANSFERASE"/>
    <property type="match status" value="1"/>
</dbReference>
<dbReference type="GO" id="GO:0009074">
    <property type="term" value="P:aromatic amino acid family catabolic process"/>
    <property type="evidence" value="ECO:0007669"/>
    <property type="project" value="TreeGrafter"/>
</dbReference>
<sequence>MFRQKLSKIEEKRASSGSLPSGPAPYTCASFFKTQPSGLKPNAKSFEHRFSDDALNQNVSVLKAAAMFKGRNDMITLGTGRPAAEFYPWSSMTTHGMDKSCEEGENIVEMSCSAGESAFDLSVALNYGYAGGSPQLLRFVTEHVEMIHDPPYNDWDACLTCGTTSAIDLCFQILCNRGDCVLSEEYTYSGTIDAAKSRGLNILGVKMDDQGLSPEDLDFKLRTWDTARGRKPFVLYTIPTGHNPTGVTQSVERRHAIYEVAEAHDLLIIEDDPYCFLQLGIDTSKLKSDSDTPSPVDLYLDQLPVSYLSLDTSGRVVRLDSTSKILAPGLRCGWMTACSQIVAKFMARTEVSTVAPSGASQVMLYKLLDETWGHLGFIQWLRHLSVQYRRRRDVLVEACNRHLPSACSWIVPAEGMFLWVKVELPRHTIKESKYFGQEGSLLYSSIEDRISAHARENGVLVSKGSWFGVTHAYSSHVHFRMTFAAAPSDTLECAVRRFGDALRVVLRIE</sequence>
<dbReference type="AlphaFoldDB" id="A0A6G1JXL0"/>
<keyword evidence="5" id="KW-0663">Pyridoxal phosphate</keyword>
<dbReference type="CDD" id="cd00609">
    <property type="entry name" value="AAT_like"/>
    <property type="match status" value="1"/>
</dbReference>
<evidence type="ECO:0000256" key="5">
    <source>
        <dbReference type="ARBA" id="ARBA00022898"/>
    </source>
</evidence>
<evidence type="ECO:0000313" key="9">
    <source>
        <dbReference type="Proteomes" id="UP000799428"/>
    </source>
</evidence>
<gene>
    <name evidence="8" type="ORF">K504DRAFT_460780</name>
</gene>
<accession>A0A6G1JXL0</accession>
<dbReference type="PANTHER" id="PTHR42790:SF21">
    <property type="entry name" value="AROMATIC_AMINOADIPATE AMINOTRANSFERASE 1"/>
    <property type="match status" value="1"/>
</dbReference>
<dbReference type="GO" id="GO:0008793">
    <property type="term" value="F:aromatic-amino-acid transaminase activity"/>
    <property type="evidence" value="ECO:0007669"/>
    <property type="project" value="TreeGrafter"/>
</dbReference>
<dbReference type="GO" id="GO:0006571">
    <property type="term" value="P:tyrosine biosynthetic process"/>
    <property type="evidence" value="ECO:0007669"/>
    <property type="project" value="TreeGrafter"/>
</dbReference>
<dbReference type="GO" id="GO:0019878">
    <property type="term" value="P:lysine biosynthetic process via aminoadipic acid"/>
    <property type="evidence" value="ECO:0007669"/>
    <property type="project" value="TreeGrafter"/>
</dbReference>
<dbReference type="EMBL" id="MU005780">
    <property type="protein sequence ID" value="KAF2704995.1"/>
    <property type="molecule type" value="Genomic_DNA"/>
</dbReference>
<feature type="region of interest" description="Disordered" evidence="6">
    <location>
        <begin position="1"/>
        <end position="21"/>
    </location>
</feature>
<dbReference type="InterPro" id="IPR015421">
    <property type="entry name" value="PyrdxlP-dep_Trfase_major"/>
</dbReference>
<comment type="similarity">
    <text evidence="2">Belongs to the class-I pyridoxal-phosphate-dependent aminotransferase family.</text>
</comment>
<evidence type="ECO:0000256" key="2">
    <source>
        <dbReference type="ARBA" id="ARBA00007441"/>
    </source>
</evidence>
<evidence type="ECO:0000256" key="6">
    <source>
        <dbReference type="SAM" id="MobiDB-lite"/>
    </source>
</evidence>
<evidence type="ECO:0000313" key="8">
    <source>
        <dbReference type="EMBL" id="KAF2704995.1"/>
    </source>
</evidence>
<dbReference type="InterPro" id="IPR050859">
    <property type="entry name" value="Class-I_PLP-dep_aminotransf"/>
</dbReference>
<proteinExistence type="inferred from homology"/>
<dbReference type="Pfam" id="PF00155">
    <property type="entry name" value="Aminotran_1_2"/>
    <property type="match status" value="1"/>
</dbReference>
<feature type="domain" description="Aminotransferase class I/classII large" evidence="7">
    <location>
        <begin position="126"/>
        <end position="498"/>
    </location>
</feature>
<comment type="cofactor">
    <cofactor evidence="1">
        <name>pyridoxal 5'-phosphate</name>
        <dbReference type="ChEBI" id="CHEBI:597326"/>
    </cofactor>
</comment>
<evidence type="ECO:0000259" key="7">
    <source>
        <dbReference type="Pfam" id="PF00155"/>
    </source>
</evidence>
<dbReference type="Gene3D" id="3.40.640.10">
    <property type="entry name" value="Type I PLP-dependent aspartate aminotransferase-like (Major domain)"/>
    <property type="match status" value="1"/>
</dbReference>
<keyword evidence="9" id="KW-1185">Reference proteome</keyword>